<evidence type="ECO:0000256" key="1">
    <source>
        <dbReference type="SAM" id="Phobius"/>
    </source>
</evidence>
<comment type="caution">
    <text evidence="2">The sequence shown here is derived from an EMBL/GenBank/DDBJ whole genome shotgun (WGS) entry which is preliminary data.</text>
</comment>
<feature type="transmembrane region" description="Helical" evidence="1">
    <location>
        <begin position="50"/>
        <end position="73"/>
    </location>
</feature>
<reference evidence="2 3" key="1">
    <citation type="submission" date="2009-01" db="EMBL/GenBank/DDBJ databases">
        <authorList>
            <person name="Fulton L."/>
            <person name="Clifton S."/>
            <person name="Fulton B."/>
            <person name="Xu J."/>
            <person name="Minx P."/>
            <person name="Pepin K.H."/>
            <person name="Johnson M."/>
            <person name="Bhonagiri V."/>
            <person name="Nash W.E."/>
            <person name="Mardis E.R."/>
            <person name="Wilson R.K."/>
        </authorList>
    </citation>
    <scope>NUCLEOTIDE SEQUENCE [LARGE SCALE GENOMIC DNA]</scope>
    <source>
        <strain evidence="2 3">DSM 5476</strain>
    </source>
</reference>
<dbReference type="EMBL" id="ACEC01000098">
    <property type="protein sequence ID" value="EEG29506.1"/>
    <property type="molecule type" value="Genomic_DNA"/>
</dbReference>
<accession>C0EGB1</accession>
<keyword evidence="1" id="KW-0812">Transmembrane</keyword>
<evidence type="ECO:0000313" key="2">
    <source>
        <dbReference type="EMBL" id="EEG29506.1"/>
    </source>
</evidence>
<keyword evidence="3" id="KW-1185">Reference proteome</keyword>
<organism evidence="2 3">
    <name type="scientific">[Clostridium] methylpentosum DSM 5476</name>
    <dbReference type="NCBI Taxonomy" id="537013"/>
    <lineage>
        <taxon>Bacteria</taxon>
        <taxon>Bacillati</taxon>
        <taxon>Bacillota</taxon>
        <taxon>Clostridia</taxon>
        <taxon>Eubacteriales</taxon>
        <taxon>Oscillospiraceae</taxon>
        <taxon>Oscillospiraceae incertae sedis</taxon>
    </lineage>
</organism>
<evidence type="ECO:0000313" key="3">
    <source>
        <dbReference type="Proteomes" id="UP000003340"/>
    </source>
</evidence>
<feature type="transmembrane region" description="Helical" evidence="1">
    <location>
        <begin position="6"/>
        <end position="29"/>
    </location>
</feature>
<dbReference type="HOGENOM" id="CLU_2631932_0_0_9"/>
<gene>
    <name evidence="2" type="ORF">CLOSTMETH_02904</name>
</gene>
<reference evidence="2 3" key="2">
    <citation type="submission" date="2009-02" db="EMBL/GenBank/DDBJ databases">
        <title>Draft genome sequence of Clostridium methylpentosum (DSM 5476).</title>
        <authorList>
            <person name="Sudarsanam P."/>
            <person name="Ley R."/>
            <person name="Guruge J."/>
            <person name="Turnbaugh P.J."/>
            <person name="Mahowald M."/>
            <person name="Liep D."/>
            <person name="Gordon J."/>
        </authorList>
    </citation>
    <scope>NUCLEOTIDE SEQUENCE [LARGE SCALE GENOMIC DNA]</scope>
    <source>
        <strain evidence="2 3">DSM 5476</strain>
    </source>
</reference>
<proteinExistence type="predicted"/>
<sequence>MRITNLIGIILMVLAFVGIALCVFSYLWLRKLLRDNAECMVEDVQDQLFIPIRIFNFSISAVFICGIIGFFLIKMEV</sequence>
<dbReference type="AlphaFoldDB" id="C0EGB1"/>
<dbReference type="Proteomes" id="UP000003340">
    <property type="component" value="Unassembled WGS sequence"/>
</dbReference>
<protein>
    <submittedName>
        <fullName evidence="2">Uncharacterized protein</fullName>
    </submittedName>
</protein>
<name>C0EGB1_9FIRM</name>
<keyword evidence="1" id="KW-0472">Membrane</keyword>
<dbReference type="STRING" id="537013.CLOSTMETH_02904"/>
<keyword evidence="1" id="KW-1133">Transmembrane helix</keyword>